<keyword evidence="2" id="KW-1185">Reference proteome</keyword>
<dbReference type="RefSeq" id="XP_040640546.1">
    <property type="nucleotide sequence ID" value="XM_040787119.1"/>
</dbReference>
<dbReference type="InterPro" id="IPR012337">
    <property type="entry name" value="RNaseH-like_sf"/>
</dbReference>
<evidence type="ECO:0008006" key="3">
    <source>
        <dbReference type="Google" id="ProtNLM"/>
    </source>
</evidence>
<evidence type="ECO:0000313" key="1">
    <source>
        <dbReference type="EMBL" id="EYE96858.1"/>
    </source>
</evidence>
<dbReference type="PANTHER" id="PTHR43040:SF1">
    <property type="entry name" value="RIBONUCLEASE D"/>
    <property type="match status" value="1"/>
</dbReference>
<name>A0A017SIS4_ASPRC</name>
<reference evidence="2" key="1">
    <citation type="journal article" date="2014" name="Nat. Commun.">
        <title>Genomic adaptations of the halophilic Dead Sea filamentous fungus Eurotium rubrum.</title>
        <authorList>
            <person name="Kis-Papo T."/>
            <person name="Weig A.R."/>
            <person name="Riley R."/>
            <person name="Persoh D."/>
            <person name="Salamov A."/>
            <person name="Sun H."/>
            <person name="Lipzen A."/>
            <person name="Wasser S.P."/>
            <person name="Rambold G."/>
            <person name="Grigoriev I.V."/>
            <person name="Nevo E."/>
        </authorList>
    </citation>
    <scope>NUCLEOTIDE SEQUENCE [LARGE SCALE GENOMIC DNA]</scope>
    <source>
        <strain evidence="2">CBS 135680</strain>
    </source>
</reference>
<dbReference type="Proteomes" id="UP000019804">
    <property type="component" value="Unassembled WGS sequence"/>
</dbReference>
<dbReference type="InterPro" id="IPR036397">
    <property type="entry name" value="RNaseH_sf"/>
</dbReference>
<dbReference type="OrthoDB" id="26838at2759"/>
<dbReference type="Gene3D" id="3.30.420.10">
    <property type="entry name" value="Ribonuclease H-like superfamily/Ribonuclease H"/>
    <property type="match status" value="1"/>
</dbReference>
<dbReference type="STRING" id="1388766.A0A017SIS4"/>
<evidence type="ECO:0000313" key="2">
    <source>
        <dbReference type="Proteomes" id="UP000019804"/>
    </source>
</evidence>
<dbReference type="SUPFAM" id="SSF53098">
    <property type="entry name" value="Ribonuclease H-like"/>
    <property type="match status" value="1"/>
</dbReference>
<gene>
    <name evidence="1" type="ORF">EURHEDRAFT_529683</name>
</gene>
<dbReference type="EMBL" id="KK088417">
    <property type="protein sequence ID" value="EYE96858.1"/>
    <property type="molecule type" value="Genomic_DNA"/>
</dbReference>
<dbReference type="AlphaFoldDB" id="A0A017SIS4"/>
<protein>
    <recommendedName>
        <fullName evidence="3">3'-5' exonuclease domain-containing protein</fullName>
    </recommendedName>
</protein>
<dbReference type="PANTHER" id="PTHR43040">
    <property type="entry name" value="RIBONUCLEASE D"/>
    <property type="match status" value="1"/>
</dbReference>
<dbReference type="GO" id="GO:0003676">
    <property type="term" value="F:nucleic acid binding"/>
    <property type="evidence" value="ECO:0007669"/>
    <property type="project" value="InterPro"/>
</dbReference>
<sequence>MPSREDYSPRTAGQTLTYLCKGFGHSVSRGVFQRSGFKHLILQVLVLPLDKAYLIDVHTLNERAFLQPASKNGQTLLNVLESSQIPKVFFDVRNDSDALFSHFNVGLVGTRAGLAKCIERDAPMTALEIRTWKESKEKGLELFDPGRGGTYEIFNLRPLPNEVIGYCVQDVRFLPKLWLHYHRKMSPKWKRMVAAEATNRIKLSQAATYDAKGKWKALRPSDR</sequence>
<proteinExistence type="predicted"/>
<accession>A0A017SIS4</accession>
<dbReference type="GeneID" id="63702243"/>
<organism evidence="1 2">
    <name type="scientific">Aspergillus ruber (strain CBS 135680)</name>
    <dbReference type="NCBI Taxonomy" id="1388766"/>
    <lineage>
        <taxon>Eukaryota</taxon>
        <taxon>Fungi</taxon>
        <taxon>Dikarya</taxon>
        <taxon>Ascomycota</taxon>
        <taxon>Pezizomycotina</taxon>
        <taxon>Eurotiomycetes</taxon>
        <taxon>Eurotiomycetidae</taxon>
        <taxon>Eurotiales</taxon>
        <taxon>Aspergillaceae</taxon>
        <taxon>Aspergillus</taxon>
        <taxon>Aspergillus subgen. Aspergillus</taxon>
    </lineage>
</organism>
<dbReference type="HOGENOM" id="CLU_061834_1_1_1"/>